<name>A0A8B6C6Q0_MYTGA</name>
<dbReference type="PROSITE" id="PS50119">
    <property type="entry name" value="ZF_BBOX"/>
    <property type="match status" value="1"/>
</dbReference>
<evidence type="ECO:0000259" key="6">
    <source>
        <dbReference type="PROSITE" id="PS50119"/>
    </source>
</evidence>
<organism evidence="7 8">
    <name type="scientific">Mytilus galloprovincialis</name>
    <name type="common">Mediterranean mussel</name>
    <dbReference type="NCBI Taxonomy" id="29158"/>
    <lineage>
        <taxon>Eukaryota</taxon>
        <taxon>Metazoa</taxon>
        <taxon>Spiralia</taxon>
        <taxon>Lophotrochozoa</taxon>
        <taxon>Mollusca</taxon>
        <taxon>Bivalvia</taxon>
        <taxon>Autobranchia</taxon>
        <taxon>Pteriomorphia</taxon>
        <taxon>Mytilida</taxon>
        <taxon>Mytiloidea</taxon>
        <taxon>Mytilidae</taxon>
        <taxon>Mytilinae</taxon>
        <taxon>Mytilus</taxon>
    </lineage>
</organism>
<dbReference type="GO" id="GO:0061630">
    <property type="term" value="F:ubiquitin protein ligase activity"/>
    <property type="evidence" value="ECO:0007669"/>
    <property type="project" value="TreeGrafter"/>
</dbReference>
<protein>
    <recommendedName>
        <fullName evidence="9">TRIM56</fullName>
    </recommendedName>
</protein>
<dbReference type="SUPFAM" id="SSF57845">
    <property type="entry name" value="B-box zinc-binding domain"/>
    <property type="match status" value="1"/>
</dbReference>
<dbReference type="InterPro" id="IPR047153">
    <property type="entry name" value="TRIM45/56/19-like"/>
</dbReference>
<evidence type="ECO:0008006" key="9">
    <source>
        <dbReference type="Google" id="ProtNLM"/>
    </source>
</evidence>
<sequence>MATRSLNVIEEEDNLLTCSICLETYKIPKYLTCLHTFCKVCIQTYIQSSVDKENIISFKCPVCRTLVSVGERSNLECWANELPTNHLISSMIDQQAIQKQEQVCNACELSNVKQKAVSWCTVCQEALCSVCENCHRKFKVSANHKIVTVQEVQRGITTSFSGLITCDVHSNKFVEIFCLDHGRHCCTVCASVKHCKCKNVVELGEAAAGIKEAKQTNEFLELIMQWINLLNKSIQDTHKNMCTVENMGKNIISEIENLKRDIIKHVDKVEKTTKEELVSKKKGIVTELTDRMTEMSKLKFTVENWINILSTCVNEGSDTQCFIEFNKIFPKTEKIESEIENTTSNINEMLLSFKYNSVLKKIKEHVTTLGEVIIVNSKESIRSTSLHCSAIGAIQDVSGSSIDCERDFVGKINTLNPKQNSQSSLQCTLIDIRFCILVKE</sequence>
<keyword evidence="3" id="KW-0862">Zinc</keyword>
<feature type="domain" description="B box-type" evidence="6">
    <location>
        <begin position="99"/>
        <end position="149"/>
    </location>
</feature>
<dbReference type="PANTHER" id="PTHR25462">
    <property type="entry name" value="BONUS, ISOFORM C-RELATED"/>
    <property type="match status" value="1"/>
</dbReference>
<keyword evidence="1" id="KW-0479">Metal-binding</keyword>
<dbReference type="OrthoDB" id="6137591at2759"/>
<dbReference type="Proteomes" id="UP000596742">
    <property type="component" value="Unassembled WGS sequence"/>
</dbReference>
<dbReference type="SUPFAM" id="SSF57850">
    <property type="entry name" value="RING/U-box"/>
    <property type="match status" value="1"/>
</dbReference>
<dbReference type="InterPro" id="IPR018957">
    <property type="entry name" value="Znf_C3HC4_RING-type"/>
</dbReference>
<evidence type="ECO:0000313" key="8">
    <source>
        <dbReference type="Proteomes" id="UP000596742"/>
    </source>
</evidence>
<dbReference type="InterPro" id="IPR001841">
    <property type="entry name" value="Znf_RING"/>
</dbReference>
<evidence type="ECO:0000256" key="1">
    <source>
        <dbReference type="ARBA" id="ARBA00022723"/>
    </source>
</evidence>
<evidence type="ECO:0000256" key="4">
    <source>
        <dbReference type="PROSITE-ProRule" id="PRU00024"/>
    </source>
</evidence>
<dbReference type="InterPro" id="IPR000315">
    <property type="entry name" value="Znf_B-box"/>
</dbReference>
<keyword evidence="2 4" id="KW-0863">Zinc-finger</keyword>
<dbReference type="AlphaFoldDB" id="A0A8B6C6Q0"/>
<dbReference type="SMART" id="SM00184">
    <property type="entry name" value="RING"/>
    <property type="match status" value="1"/>
</dbReference>
<comment type="caution">
    <text evidence="7">The sequence shown here is derived from an EMBL/GenBank/DDBJ whole genome shotgun (WGS) entry which is preliminary data.</text>
</comment>
<dbReference type="PANTHER" id="PTHR25462:SF296">
    <property type="entry name" value="MEIOTIC P26, ISOFORM F"/>
    <property type="match status" value="1"/>
</dbReference>
<proteinExistence type="predicted"/>
<evidence type="ECO:0000256" key="2">
    <source>
        <dbReference type="ARBA" id="ARBA00022771"/>
    </source>
</evidence>
<accession>A0A8B6C6Q0</accession>
<dbReference type="InterPro" id="IPR013083">
    <property type="entry name" value="Znf_RING/FYVE/PHD"/>
</dbReference>
<evidence type="ECO:0000256" key="3">
    <source>
        <dbReference type="ARBA" id="ARBA00022833"/>
    </source>
</evidence>
<feature type="domain" description="RING-type" evidence="5">
    <location>
        <begin position="18"/>
        <end position="64"/>
    </location>
</feature>
<dbReference type="CDD" id="cd19757">
    <property type="entry name" value="Bbox1"/>
    <property type="match status" value="1"/>
</dbReference>
<dbReference type="Gene3D" id="3.30.40.10">
    <property type="entry name" value="Zinc/RING finger domain, C3HC4 (zinc finger)"/>
    <property type="match status" value="1"/>
</dbReference>
<keyword evidence="8" id="KW-1185">Reference proteome</keyword>
<dbReference type="EMBL" id="UYJE01001314">
    <property type="protein sequence ID" value="VDI01168.1"/>
    <property type="molecule type" value="Genomic_DNA"/>
</dbReference>
<dbReference type="Gene3D" id="3.30.160.60">
    <property type="entry name" value="Classic Zinc Finger"/>
    <property type="match status" value="1"/>
</dbReference>
<dbReference type="GO" id="GO:0008270">
    <property type="term" value="F:zinc ion binding"/>
    <property type="evidence" value="ECO:0007669"/>
    <property type="project" value="UniProtKB-KW"/>
</dbReference>
<dbReference type="PROSITE" id="PS50089">
    <property type="entry name" value="ZF_RING_2"/>
    <property type="match status" value="1"/>
</dbReference>
<evidence type="ECO:0000313" key="7">
    <source>
        <dbReference type="EMBL" id="VDI01168.1"/>
    </source>
</evidence>
<dbReference type="InterPro" id="IPR017907">
    <property type="entry name" value="Znf_RING_CS"/>
</dbReference>
<evidence type="ECO:0000259" key="5">
    <source>
        <dbReference type="PROSITE" id="PS50089"/>
    </source>
</evidence>
<dbReference type="Pfam" id="PF00097">
    <property type="entry name" value="zf-C3HC4"/>
    <property type="match status" value="1"/>
</dbReference>
<reference evidence="7" key="1">
    <citation type="submission" date="2018-11" db="EMBL/GenBank/DDBJ databases">
        <authorList>
            <person name="Alioto T."/>
            <person name="Alioto T."/>
        </authorList>
    </citation>
    <scope>NUCLEOTIDE SEQUENCE</scope>
</reference>
<gene>
    <name evidence="7" type="ORF">MGAL_10B056013</name>
</gene>
<dbReference type="PROSITE" id="PS00518">
    <property type="entry name" value="ZF_RING_1"/>
    <property type="match status" value="1"/>
</dbReference>